<feature type="transmembrane region" description="Helical" evidence="6">
    <location>
        <begin position="40"/>
        <end position="65"/>
    </location>
</feature>
<dbReference type="RefSeq" id="WP_369312856.1">
    <property type="nucleotide sequence ID" value="NZ_JBEHZE010000001.1"/>
</dbReference>
<dbReference type="InterPro" id="IPR001123">
    <property type="entry name" value="LeuE-type"/>
</dbReference>
<evidence type="ECO:0000256" key="6">
    <source>
        <dbReference type="SAM" id="Phobius"/>
    </source>
</evidence>
<comment type="caution">
    <text evidence="7">The sequence shown here is derived from an EMBL/GenBank/DDBJ whole genome shotgun (WGS) entry which is preliminary data.</text>
</comment>
<proteinExistence type="predicted"/>
<dbReference type="Pfam" id="PF01810">
    <property type="entry name" value="LysE"/>
    <property type="match status" value="1"/>
</dbReference>
<feature type="transmembrane region" description="Helical" evidence="6">
    <location>
        <begin position="183"/>
        <end position="202"/>
    </location>
</feature>
<organism evidence="7 8">
    <name type="scientific">Hyphococcus lacteus</name>
    <dbReference type="NCBI Taxonomy" id="3143536"/>
    <lineage>
        <taxon>Bacteria</taxon>
        <taxon>Pseudomonadati</taxon>
        <taxon>Pseudomonadota</taxon>
        <taxon>Alphaproteobacteria</taxon>
        <taxon>Parvularculales</taxon>
        <taxon>Parvularculaceae</taxon>
        <taxon>Hyphococcus</taxon>
    </lineage>
</organism>
<evidence type="ECO:0000313" key="7">
    <source>
        <dbReference type="EMBL" id="MEX6632921.1"/>
    </source>
</evidence>
<keyword evidence="2" id="KW-1003">Cell membrane</keyword>
<gene>
    <name evidence="7" type="ORF">ABFZ84_05105</name>
</gene>
<evidence type="ECO:0000256" key="4">
    <source>
        <dbReference type="ARBA" id="ARBA00022989"/>
    </source>
</evidence>
<dbReference type="Proteomes" id="UP001560685">
    <property type="component" value="Unassembled WGS sequence"/>
</dbReference>
<accession>A0ABV3Z2A7</accession>
<sequence>MTTELYLAFVAASVLLVLTPGPMVAFVVATTLSRGLSHGFAAVAGSLIASAVQIVVVAFGLTALLTTAASAFFWLKWIGVFYLAYLAVRAFRAPVEDLTAKTTVKSGGWWRSFFEGLVVNLTNPKALLFHGAFLPLFITPTAPVGPQFLVLGITFLAVGCALDSLWALTAARSRPVLMRLGRWRHRITGGVLLTAAAGLALVRK</sequence>
<keyword evidence="8" id="KW-1185">Reference proteome</keyword>
<keyword evidence="5 6" id="KW-0472">Membrane</keyword>
<reference evidence="7 8" key="1">
    <citation type="submission" date="2024-05" db="EMBL/GenBank/DDBJ databases">
        <title>Three bacterial strains, DH-69, EH-24, and ECK-19 isolated from coastal sediments.</title>
        <authorList>
            <person name="Ye Y.-Q."/>
            <person name="Du Z.-J."/>
        </authorList>
    </citation>
    <scope>NUCLEOTIDE SEQUENCE [LARGE SCALE GENOMIC DNA]</scope>
    <source>
        <strain evidence="7 8">ECK-19</strain>
    </source>
</reference>
<feature type="transmembrane region" description="Helical" evidence="6">
    <location>
        <begin position="6"/>
        <end position="28"/>
    </location>
</feature>
<feature type="transmembrane region" description="Helical" evidence="6">
    <location>
        <begin position="148"/>
        <end position="171"/>
    </location>
</feature>
<dbReference type="PANTHER" id="PTHR30086">
    <property type="entry name" value="ARGININE EXPORTER PROTEIN ARGO"/>
    <property type="match status" value="1"/>
</dbReference>
<evidence type="ECO:0000256" key="2">
    <source>
        <dbReference type="ARBA" id="ARBA00022475"/>
    </source>
</evidence>
<evidence type="ECO:0000256" key="5">
    <source>
        <dbReference type="ARBA" id="ARBA00023136"/>
    </source>
</evidence>
<dbReference type="PIRSF" id="PIRSF006324">
    <property type="entry name" value="LeuE"/>
    <property type="match status" value="1"/>
</dbReference>
<name>A0ABV3Z2A7_9PROT</name>
<evidence type="ECO:0000313" key="8">
    <source>
        <dbReference type="Proteomes" id="UP001560685"/>
    </source>
</evidence>
<evidence type="ECO:0000256" key="1">
    <source>
        <dbReference type="ARBA" id="ARBA00004651"/>
    </source>
</evidence>
<protein>
    <submittedName>
        <fullName evidence="7">LysE family translocator</fullName>
    </submittedName>
</protein>
<feature type="transmembrane region" description="Helical" evidence="6">
    <location>
        <begin position="71"/>
        <end position="91"/>
    </location>
</feature>
<dbReference type="PANTHER" id="PTHR30086:SF20">
    <property type="entry name" value="ARGININE EXPORTER PROTEIN ARGO-RELATED"/>
    <property type="match status" value="1"/>
</dbReference>
<comment type="subcellular location">
    <subcellularLocation>
        <location evidence="1">Cell membrane</location>
        <topology evidence="1">Multi-pass membrane protein</topology>
    </subcellularLocation>
</comment>
<keyword evidence="3 6" id="KW-0812">Transmembrane</keyword>
<dbReference type="EMBL" id="JBEHZE010000001">
    <property type="protein sequence ID" value="MEX6632921.1"/>
    <property type="molecule type" value="Genomic_DNA"/>
</dbReference>
<keyword evidence="4 6" id="KW-1133">Transmembrane helix</keyword>
<evidence type="ECO:0000256" key="3">
    <source>
        <dbReference type="ARBA" id="ARBA00022692"/>
    </source>
</evidence>